<keyword evidence="7 8" id="KW-0472">Membrane</keyword>
<feature type="transmembrane region" description="Helical" evidence="8">
    <location>
        <begin position="65"/>
        <end position="85"/>
    </location>
</feature>
<sequence>MPTSAPLTSATPVVAPAVVTPVRTGGSAALIGTLALLTAIAPLATDLALPAFPATATDLSVSASAVQLTLTAFMIGLALGQLVIGPLSDQWGRRRPLLVGATVCVLASAACAVAPSVGLLVGARFVQGFAGAAGVVLARAVVTDVAAGERAAKVFNGLMIIQGVMPVVAPLLGGALAPQIGWRGIYWVVTGVSALMAAAAVLIVRESLPVEERHRGGLAGLGRDMASIVRDRAYLGNTIAVVFCFGAMFAYISASPFVLQTLLGLSTGTYSIVFAVNSIGIMAASIASTKLVDTVGPRRLTQVGAITMTSASALLVVDTVLLGTPLWPTLVLLFVAVASLGLVAGNATMLALAQVPHAAGSGSALLGASQFAIAALAAPLVGVAGERSAVPMAVVMLTSTLVMLGGLTLARRAAATGPVSEVGLP</sequence>
<gene>
    <name evidence="10" type="ORF">CSO01_35020</name>
</gene>
<keyword evidence="4" id="KW-1003">Cell membrane</keyword>
<dbReference type="InterPro" id="IPR020846">
    <property type="entry name" value="MFS_dom"/>
</dbReference>
<feature type="transmembrane region" description="Helical" evidence="8">
    <location>
        <begin position="364"/>
        <end position="384"/>
    </location>
</feature>
<evidence type="ECO:0000256" key="5">
    <source>
        <dbReference type="ARBA" id="ARBA00022692"/>
    </source>
</evidence>
<evidence type="ECO:0000256" key="7">
    <source>
        <dbReference type="ARBA" id="ARBA00023136"/>
    </source>
</evidence>
<evidence type="ECO:0000256" key="8">
    <source>
        <dbReference type="SAM" id="Phobius"/>
    </source>
</evidence>
<keyword evidence="3" id="KW-0813">Transport</keyword>
<keyword evidence="11" id="KW-1185">Reference proteome</keyword>
<evidence type="ECO:0000256" key="2">
    <source>
        <dbReference type="ARBA" id="ARBA00006236"/>
    </source>
</evidence>
<comment type="similarity">
    <text evidence="2">Belongs to the major facilitator superfamily. Bcr/CmlA family.</text>
</comment>
<feature type="transmembrane region" description="Helical" evidence="8">
    <location>
        <begin position="154"/>
        <end position="172"/>
    </location>
</feature>
<dbReference type="PANTHER" id="PTHR43124:SF3">
    <property type="entry name" value="CHLORAMPHENICOL EFFLUX PUMP RV0191"/>
    <property type="match status" value="1"/>
</dbReference>
<feature type="transmembrane region" description="Helical" evidence="8">
    <location>
        <begin position="272"/>
        <end position="292"/>
    </location>
</feature>
<feature type="transmembrane region" description="Helical" evidence="8">
    <location>
        <begin position="125"/>
        <end position="142"/>
    </location>
</feature>
<dbReference type="CDD" id="cd17320">
    <property type="entry name" value="MFS_MdfA_MDR_like"/>
    <property type="match status" value="1"/>
</dbReference>
<reference evidence="10 11" key="1">
    <citation type="submission" date="2019-07" db="EMBL/GenBank/DDBJ databases">
        <title>Whole genome shotgun sequence of Cellulomonas soli NBRC 109434.</title>
        <authorList>
            <person name="Hosoyama A."/>
            <person name="Uohara A."/>
            <person name="Ohji S."/>
            <person name="Ichikawa N."/>
        </authorList>
    </citation>
    <scope>NUCLEOTIDE SEQUENCE [LARGE SCALE GENOMIC DNA]</scope>
    <source>
        <strain evidence="10 11">NBRC 109434</strain>
    </source>
</reference>
<comment type="caution">
    <text evidence="10">The sequence shown here is derived from an EMBL/GenBank/DDBJ whole genome shotgun (WGS) entry which is preliminary data.</text>
</comment>
<evidence type="ECO:0000259" key="9">
    <source>
        <dbReference type="PROSITE" id="PS50850"/>
    </source>
</evidence>
<evidence type="ECO:0000256" key="4">
    <source>
        <dbReference type="ARBA" id="ARBA00022475"/>
    </source>
</evidence>
<protein>
    <submittedName>
        <fullName evidence="10">Bcr/CflA family drug resistance efflux transporter</fullName>
    </submittedName>
</protein>
<proteinExistence type="inferred from homology"/>
<dbReference type="Pfam" id="PF07690">
    <property type="entry name" value="MFS_1"/>
    <property type="match status" value="1"/>
</dbReference>
<feature type="domain" description="Major facilitator superfamily (MFS) profile" evidence="9">
    <location>
        <begin position="30"/>
        <end position="417"/>
    </location>
</feature>
<dbReference type="PROSITE" id="PS50850">
    <property type="entry name" value="MFS"/>
    <property type="match status" value="1"/>
</dbReference>
<dbReference type="GO" id="GO:0005886">
    <property type="term" value="C:plasma membrane"/>
    <property type="evidence" value="ECO:0007669"/>
    <property type="project" value="UniProtKB-SubCell"/>
</dbReference>
<dbReference type="PANTHER" id="PTHR43124">
    <property type="entry name" value="PURINE EFFLUX PUMP PBUE"/>
    <property type="match status" value="1"/>
</dbReference>
<dbReference type="InterPro" id="IPR004812">
    <property type="entry name" value="Efflux_drug-R_Bcr/CmlA"/>
</dbReference>
<feature type="transmembrane region" description="Helical" evidence="8">
    <location>
        <begin position="97"/>
        <end position="119"/>
    </location>
</feature>
<dbReference type="NCBIfam" id="TIGR00710">
    <property type="entry name" value="efflux_Bcr_CflA"/>
    <property type="match status" value="1"/>
</dbReference>
<dbReference type="Proteomes" id="UP000321798">
    <property type="component" value="Unassembled WGS sequence"/>
</dbReference>
<comment type="subcellular location">
    <subcellularLocation>
        <location evidence="1">Cell membrane</location>
        <topology evidence="1">Multi-pass membrane protein</topology>
    </subcellularLocation>
</comment>
<feature type="transmembrane region" description="Helical" evidence="8">
    <location>
        <begin position="304"/>
        <end position="324"/>
    </location>
</feature>
<evidence type="ECO:0000256" key="6">
    <source>
        <dbReference type="ARBA" id="ARBA00022989"/>
    </source>
</evidence>
<dbReference type="EMBL" id="BKAL01000015">
    <property type="protein sequence ID" value="GEP70787.1"/>
    <property type="molecule type" value="Genomic_DNA"/>
</dbReference>
<dbReference type="SUPFAM" id="SSF103473">
    <property type="entry name" value="MFS general substrate transporter"/>
    <property type="match status" value="1"/>
</dbReference>
<evidence type="ECO:0000313" key="10">
    <source>
        <dbReference type="EMBL" id="GEP70787.1"/>
    </source>
</evidence>
<accession>A0A512PHW1</accession>
<dbReference type="InterPro" id="IPR005829">
    <property type="entry name" value="Sugar_transporter_CS"/>
</dbReference>
<feature type="transmembrane region" description="Helical" evidence="8">
    <location>
        <begin position="390"/>
        <end position="410"/>
    </location>
</feature>
<keyword evidence="5 8" id="KW-0812">Transmembrane</keyword>
<feature type="transmembrane region" description="Helical" evidence="8">
    <location>
        <begin position="184"/>
        <end position="204"/>
    </location>
</feature>
<feature type="transmembrane region" description="Helical" evidence="8">
    <location>
        <begin position="28"/>
        <end position="45"/>
    </location>
</feature>
<dbReference type="GO" id="GO:0042910">
    <property type="term" value="F:xenobiotic transmembrane transporter activity"/>
    <property type="evidence" value="ECO:0007669"/>
    <property type="project" value="InterPro"/>
</dbReference>
<dbReference type="PROSITE" id="PS00216">
    <property type="entry name" value="SUGAR_TRANSPORT_1"/>
    <property type="match status" value="1"/>
</dbReference>
<dbReference type="RefSeq" id="WP_223203732.1">
    <property type="nucleotide sequence ID" value="NZ_BAABBJ010000012.1"/>
</dbReference>
<dbReference type="GO" id="GO:1990961">
    <property type="term" value="P:xenobiotic detoxification by transmembrane export across the plasma membrane"/>
    <property type="evidence" value="ECO:0007669"/>
    <property type="project" value="InterPro"/>
</dbReference>
<name>A0A512PHW1_9CELL</name>
<organism evidence="10 11">
    <name type="scientific">Cellulomonas soli</name>
    <dbReference type="NCBI Taxonomy" id="931535"/>
    <lineage>
        <taxon>Bacteria</taxon>
        <taxon>Bacillati</taxon>
        <taxon>Actinomycetota</taxon>
        <taxon>Actinomycetes</taxon>
        <taxon>Micrococcales</taxon>
        <taxon>Cellulomonadaceae</taxon>
        <taxon>Cellulomonas</taxon>
    </lineage>
</organism>
<feature type="transmembrane region" description="Helical" evidence="8">
    <location>
        <begin position="330"/>
        <end position="352"/>
    </location>
</feature>
<evidence type="ECO:0000256" key="3">
    <source>
        <dbReference type="ARBA" id="ARBA00022448"/>
    </source>
</evidence>
<dbReference type="InterPro" id="IPR011701">
    <property type="entry name" value="MFS"/>
</dbReference>
<evidence type="ECO:0000256" key="1">
    <source>
        <dbReference type="ARBA" id="ARBA00004651"/>
    </source>
</evidence>
<evidence type="ECO:0000313" key="11">
    <source>
        <dbReference type="Proteomes" id="UP000321798"/>
    </source>
</evidence>
<dbReference type="AlphaFoldDB" id="A0A512PHW1"/>
<keyword evidence="6 8" id="KW-1133">Transmembrane helix</keyword>
<feature type="transmembrane region" description="Helical" evidence="8">
    <location>
        <begin position="233"/>
        <end position="252"/>
    </location>
</feature>
<dbReference type="FunFam" id="1.20.1720.10:FF:000005">
    <property type="entry name" value="Bcr/CflA family efflux transporter"/>
    <property type="match status" value="1"/>
</dbReference>
<dbReference type="InterPro" id="IPR036259">
    <property type="entry name" value="MFS_trans_sf"/>
</dbReference>
<dbReference type="InterPro" id="IPR050189">
    <property type="entry name" value="MFS_Efflux_Transporters"/>
</dbReference>
<dbReference type="Gene3D" id="1.20.1720.10">
    <property type="entry name" value="Multidrug resistance protein D"/>
    <property type="match status" value="1"/>
</dbReference>